<proteinExistence type="predicted"/>
<protein>
    <submittedName>
        <fullName evidence="1">Uncharacterized protein</fullName>
    </submittedName>
</protein>
<accession>A0ABQ9GWM4</accession>
<dbReference type="EMBL" id="JARBHB010000008">
    <property type="protein sequence ID" value="KAJ8876433.1"/>
    <property type="molecule type" value="Genomic_DNA"/>
</dbReference>
<organism evidence="1 2">
    <name type="scientific">Dryococelus australis</name>
    <dbReference type="NCBI Taxonomy" id="614101"/>
    <lineage>
        <taxon>Eukaryota</taxon>
        <taxon>Metazoa</taxon>
        <taxon>Ecdysozoa</taxon>
        <taxon>Arthropoda</taxon>
        <taxon>Hexapoda</taxon>
        <taxon>Insecta</taxon>
        <taxon>Pterygota</taxon>
        <taxon>Neoptera</taxon>
        <taxon>Polyneoptera</taxon>
        <taxon>Phasmatodea</taxon>
        <taxon>Verophasmatodea</taxon>
        <taxon>Anareolatae</taxon>
        <taxon>Phasmatidae</taxon>
        <taxon>Eurycanthinae</taxon>
        <taxon>Dryococelus</taxon>
    </lineage>
</organism>
<evidence type="ECO:0000313" key="1">
    <source>
        <dbReference type="EMBL" id="KAJ8876433.1"/>
    </source>
</evidence>
<sequence>MLVMSADSRHQTCTAARWIGSKVILRSLVGSRLDEEYCQLDKGQQPQARVLQHLGQLLCQVGAKSFRVF</sequence>
<name>A0ABQ9GWM4_9NEOP</name>
<comment type="caution">
    <text evidence="1">The sequence shown here is derived from an EMBL/GenBank/DDBJ whole genome shotgun (WGS) entry which is preliminary data.</text>
</comment>
<dbReference type="Proteomes" id="UP001159363">
    <property type="component" value="Chromosome 7"/>
</dbReference>
<gene>
    <name evidence="1" type="ORF">PR048_020878</name>
</gene>
<evidence type="ECO:0000313" key="2">
    <source>
        <dbReference type="Proteomes" id="UP001159363"/>
    </source>
</evidence>
<keyword evidence="2" id="KW-1185">Reference proteome</keyword>
<reference evidence="1 2" key="1">
    <citation type="submission" date="2023-02" db="EMBL/GenBank/DDBJ databases">
        <title>LHISI_Scaffold_Assembly.</title>
        <authorList>
            <person name="Stuart O.P."/>
            <person name="Cleave R."/>
            <person name="Magrath M.J.L."/>
            <person name="Mikheyev A.S."/>
        </authorList>
    </citation>
    <scope>NUCLEOTIDE SEQUENCE [LARGE SCALE GENOMIC DNA]</scope>
    <source>
        <strain evidence="1">Daus_M_001</strain>
        <tissue evidence="1">Leg muscle</tissue>
    </source>
</reference>